<dbReference type="PROSITE" id="PS51257">
    <property type="entry name" value="PROKAR_LIPOPROTEIN"/>
    <property type="match status" value="1"/>
</dbReference>
<dbReference type="RefSeq" id="WP_073317489.1">
    <property type="nucleotide sequence ID" value="NZ_FQYP01000006.1"/>
</dbReference>
<dbReference type="STRING" id="570521.SAMN04488508_106362"/>
<name>A0A1M6HMD4_9FLAO</name>
<gene>
    <name evidence="1" type="ORF">SAMN04488508_106362</name>
</gene>
<accession>A0A1M6HMD4</accession>
<dbReference type="AlphaFoldDB" id="A0A1M6HMD4"/>
<protein>
    <recommendedName>
        <fullName evidence="3">Lipoprotein</fullName>
    </recommendedName>
</protein>
<sequence>MKNLKFLIVPVIACFFFLLSCENDSPDNFKEETKVDLNQNRRDAEFDFAKVEELSLEEISAIEKSFIEETKDISLVKALQDYDGPDEVDHSIVNDYLVYKGEKPIDTREYYLVTEEIIRNPEASVEEFTSVLQETGVYSAVQLELFTELDAQMVTATTFEEAIETLTAFEGVIKENRELNTFDRNTMLLYMSTMKGLMYTDYAAQKGFWDCVNCVWRNGWKILGWGVFRSIPKVIGCIFSNLSNGWGMFWCILRALGSGVAHSFNRFCGSVC</sequence>
<organism evidence="1 2">
    <name type="scientific">Aquimarina spongiae</name>
    <dbReference type="NCBI Taxonomy" id="570521"/>
    <lineage>
        <taxon>Bacteria</taxon>
        <taxon>Pseudomonadati</taxon>
        <taxon>Bacteroidota</taxon>
        <taxon>Flavobacteriia</taxon>
        <taxon>Flavobacteriales</taxon>
        <taxon>Flavobacteriaceae</taxon>
        <taxon>Aquimarina</taxon>
    </lineage>
</organism>
<dbReference type="EMBL" id="FQYP01000006">
    <property type="protein sequence ID" value="SHJ23401.1"/>
    <property type="molecule type" value="Genomic_DNA"/>
</dbReference>
<reference evidence="2" key="1">
    <citation type="submission" date="2016-11" db="EMBL/GenBank/DDBJ databases">
        <authorList>
            <person name="Varghese N."/>
            <person name="Submissions S."/>
        </authorList>
    </citation>
    <scope>NUCLEOTIDE SEQUENCE [LARGE SCALE GENOMIC DNA]</scope>
    <source>
        <strain evidence="2">DSM 22623</strain>
    </source>
</reference>
<dbReference type="Proteomes" id="UP000184432">
    <property type="component" value="Unassembled WGS sequence"/>
</dbReference>
<proteinExistence type="predicted"/>
<evidence type="ECO:0000313" key="2">
    <source>
        <dbReference type="Proteomes" id="UP000184432"/>
    </source>
</evidence>
<dbReference type="OrthoDB" id="1429816at2"/>
<evidence type="ECO:0008006" key="3">
    <source>
        <dbReference type="Google" id="ProtNLM"/>
    </source>
</evidence>
<evidence type="ECO:0000313" key="1">
    <source>
        <dbReference type="EMBL" id="SHJ23401.1"/>
    </source>
</evidence>
<keyword evidence="2" id="KW-1185">Reference proteome</keyword>